<organism evidence="1 2">
    <name type="scientific">Nocardioides marmoribigeumensis</name>
    <dbReference type="NCBI Taxonomy" id="433649"/>
    <lineage>
        <taxon>Bacteria</taxon>
        <taxon>Bacillati</taxon>
        <taxon>Actinomycetota</taxon>
        <taxon>Actinomycetes</taxon>
        <taxon>Propionibacteriales</taxon>
        <taxon>Nocardioidaceae</taxon>
        <taxon>Nocardioides</taxon>
    </lineage>
</organism>
<proteinExistence type="predicted"/>
<dbReference type="EMBL" id="JAVDYG010000001">
    <property type="protein sequence ID" value="MDR7362641.1"/>
    <property type="molecule type" value="Genomic_DNA"/>
</dbReference>
<dbReference type="Pfam" id="PF13469">
    <property type="entry name" value="Sulfotransfer_3"/>
    <property type="match status" value="1"/>
</dbReference>
<protein>
    <recommendedName>
        <fullName evidence="3">Sulfotransferase</fullName>
    </recommendedName>
</protein>
<dbReference type="InterPro" id="IPR052736">
    <property type="entry name" value="Stf3_sulfotransferase"/>
</dbReference>
<dbReference type="PANTHER" id="PTHR36451">
    <property type="entry name" value="PAPS-DEPENDENT SULFOTRANSFERASE STF3"/>
    <property type="match status" value="1"/>
</dbReference>
<reference evidence="1 2" key="1">
    <citation type="submission" date="2023-07" db="EMBL/GenBank/DDBJ databases">
        <title>Sequencing the genomes of 1000 actinobacteria strains.</title>
        <authorList>
            <person name="Klenk H.-P."/>
        </authorList>
    </citation>
    <scope>NUCLEOTIDE SEQUENCE [LARGE SCALE GENOMIC DNA]</scope>
    <source>
        <strain evidence="1 2">DSM 19426</strain>
    </source>
</reference>
<gene>
    <name evidence="1" type="ORF">J2S63_002194</name>
</gene>
<name>A0ABU2BVH0_9ACTN</name>
<dbReference type="Proteomes" id="UP001183648">
    <property type="component" value="Unassembled WGS sequence"/>
</dbReference>
<keyword evidence="2" id="KW-1185">Reference proteome</keyword>
<evidence type="ECO:0000313" key="2">
    <source>
        <dbReference type="Proteomes" id="UP001183648"/>
    </source>
</evidence>
<accession>A0ABU2BVH0</accession>
<comment type="caution">
    <text evidence="1">The sequence shown here is derived from an EMBL/GenBank/DDBJ whole genome shotgun (WGS) entry which is preliminary data.</text>
</comment>
<dbReference type="RefSeq" id="WP_310301946.1">
    <property type="nucleotide sequence ID" value="NZ_BAAAPS010000008.1"/>
</dbReference>
<evidence type="ECO:0008006" key="3">
    <source>
        <dbReference type="Google" id="ProtNLM"/>
    </source>
</evidence>
<dbReference type="SUPFAM" id="SSF52540">
    <property type="entry name" value="P-loop containing nucleoside triphosphate hydrolases"/>
    <property type="match status" value="1"/>
</dbReference>
<evidence type="ECO:0000313" key="1">
    <source>
        <dbReference type="EMBL" id="MDR7362641.1"/>
    </source>
</evidence>
<sequence>MSPRERDSVGTFEDLHAAATRACGLSDFGPEEYVEPLRVLLAAYESTAGLTPLGNAETRGWVRGALTARLLSEAAFHRTPEVLQTPVERPVFVVGIQRSGTTLLQRLLHAAPDAQGLEMWLTQLPQPRPPRETWDDDPVFSLLKAAVDQHHQDNPDLAGIHFVAADMVEEDWQLIRQSMTTEAWVYLAHVPAYAEWLRTADRVPAYERFRRNLQLIGSADPDKRWVLKNPSHLASLPALFEVFPDALVVQTHRDPLTTVPSACSLSATSTRGWSTVFTSEVIGQTILRQQAAEVAAAREARRHLPEKQVLDVQYDDLVADPVGTARWVHESFDLPWDDEMESAITRDYEASRQGPRRPRHDYSLEEYGLTEAQVRAAFEG</sequence>
<dbReference type="Gene3D" id="3.40.50.300">
    <property type="entry name" value="P-loop containing nucleotide triphosphate hydrolases"/>
    <property type="match status" value="1"/>
</dbReference>
<dbReference type="InterPro" id="IPR027417">
    <property type="entry name" value="P-loop_NTPase"/>
</dbReference>
<dbReference type="PANTHER" id="PTHR36451:SF1">
    <property type="entry name" value="OMEGA-HYDROXY-BETA-DIHYDROMENAQUINONE-9 SULFOTRANSFERASE STF3"/>
    <property type="match status" value="1"/>
</dbReference>